<dbReference type="AlphaFoldDB" id="A0A915IWG4"/>
<evidence type="ECO:0000313" key="2">
    <source>
        <dbReference type="WBParaSite" id="nRc.2.0.1.t17750-RA"/>
    </source>
</evidence>
<sequence>MKCPPTKTTGRFDSKNETTLKLIDIFKAQYEYVFRNTMAKKRGDSVAKCSLHKKPPPVRFFAVEPGTSNDVIDGDRLLTVPVAGSSAPNDEPTEAVPASVQTEKVIWSLTWAPSHMMPQNFFFVLVATNEHVAIKIQSDLCTDLGAIL</sequence>
<accession>A0A915IWG4</accession>
<organism evidence="1 2">
    <name type="scientific">Romanomermis culicivorax</name>
    <name type="common">Nematode worm</name>
    <dbReference type="NCBI Taxonomy" id="13658"/>
    <lineage>
        <taxon>Eukaryota</taxon>
        <taxon>Metazoa</taxon>
        <taxon>Ecdysozoa</taxon>
        <taxon>Nematoda</taxon>
        <taxon>Enoplea</taxon>
        <taxon>Dorylaimia</taxon>
        <taxon>Mermithida</taxon>
        <taxon>Mermithoidea</taxon>
        <taxon>Mermithidae</taxon>
        <taxon>Romanomermis</taxon>
    </lineage>
</organism>
<keyword evidence="1" id="KW-1185">Reference proteome</keyword>
<proteinExistence type="predicted"/>
<protein>
    <submittedName>
        <fullName evidence="2">Uncharacterized protein</fullName>
    </submittedName>
</protein>
<dbReference type="Proteomes" id="UP000887565">
    <property type="component" value="Unplaced"/>
</dbReference>
<reference evidence="2" key="1">
    <citation type="submission" date="2022-11" db="UniProtKB">
        <authorList>
            <consortium name="WormBaseParasite"/>
        </authorList>
    </citation>
    <scope>IDENTIFICATION</scope>
</reference>
<name>A0A915IWG4_ROMCU</name>
<dbReference type="WBParaSite" id="nRc.2.0.1.t17750-RA">
    <property type="protein sequence ID" value="nRc.2.0.1.t17750-RA"/>
    <property type="gene ID" value="nRc.2.0.1.g17750"/>
</dbReference>
<evidence type="ECO:0000313" key="1">
    <source>
        <dbReference type="Proteomes" id="UP000887565"/>
    </source>
</evidence>